<evidence type="ECO:0000313" key="2">
    <source>
        <dbReference type="EMBL" id="WZN41818.1"/>
    </source>
</evidence>
<reference evidence="3" key="1">
    <citation type="submission" date="2024-03" db="EMBL/GenBank/DDBJ databases">
        <title>Chitinophaga horti sp. nov., isolated from garden soil.</title>
        <authorList>
            <person name="Lee D.S."/>
            <person name="Han D.M."/>
            <person name="Baek J.H."/>
            <person name="Choi D.G."/>
            <person name="Jeon J.H."/>
            <person name="Jeon C.O."/>
        </authorList>
    </citation>
    <scope>NUCLEOTIDE SEQUENCE [LARGE SCALE GENOMIC DNA]</scope>
    <source>
        <strain evidence="3">GPA1</strain>
    </source>
</reference>
<dbReference type="InterPro" id="IPR025491">
    <property type="entry name" value="DUF4382"/>
</dbReference>
<accession>A0ABZ2YPX6</accession>
<gene>
    <name evidence="2" type="ORF">WJU16_02050</name>
</gene>
<proteinExistence type="predicted"/>
<protein>
    <submittedName>
        <fullName evidence="2">DUF4382 domain-containing protein</fullName>
    </submittedName>
</protein>
<organism evidence="2 3">
    <name type="scientific">Chitinophaga pollutisoli</name>
    <dbReference type="NCBI Taxonomy" id="3133966"/>
    <lineage>
        <taxon>Bacteria</taxon>
        <taxon>Pseudomonadati</taxon>
        <taxon>Bacteroidota</taxon>
        <taxon>Chitinophagia</taxon>
        <taxon>Chitinophagales</taxon>
        <taxon>Chitinophagaceae</taxon>
        <taxon>Chitinophaga</taxon>
    </lineage>
</organism>
<feature type="domain" description="DUF4382" evidence="1">
    <location>
        <begin position="42"/>
        <end position="217"/>
    </location>
</feature>
<sequence>MKNFLRKAGWPVLLMGILSVVIYACSKNESAAPEKVPEGKQKVSLMLTDDPGLFDKVNIDIRKVEVLVDTCATTGRGGDDDDDDDDDWDDRDRCGWWEDWRDRWHDKECYTWDSLGIRPGVYDMLQLRNGVDTSLANGYVPKGRILSIRITLGPDNSLVKDGVTYPLRSVNGQVKIVVRVRHNEWDEISPDNLQLYLDFDVQRSIIKVRDGKFILKPFIHVWTVKQTGSVSGKLLPTDAQSIITVHNDLDSLYALPGRGGEWKVRGLKPGTYDIFVNAGNGYKDTTLTGIKVERAKDTRVPTITLTK</sequence>
<evidence type="ECO:0000313" key="3">
    <source>
        <dbReference type="Proteomes" id="UP001485459"/>
    </source>
</evidence>
<dbReference type="Pfam" id="PF14321">
    <property type="entry name" value="DUF4382"/>
    <property type="match status" value="1"/>
</dbReference>
<dbReference type="RefSeq" id="WP_341836666.1">
    <property type="nucleotide sequence ID" value="NZ_CP149822.1"/>
</dbReference>
<dbReference type="EMBL" id="CP149822">
    <property type="protein sequence ID" value="WZN41818.1"/>
    <property type="molecule type" value="Genomic_DNA"/>
</dbReference>
<name>A0ABZ2YPX6_9BACT</name>
<keyword evidence="3" id="KW-1185">Reference proteome</keyword>
<evidence type="ECO:0000259" key="1">
    <source>
        <dbReference type="Pfam" id="PF14321"/>
    </source>
</evidence>
<dbReference type="PROSITE" id="PS51257">
    <property type="entry name" value="PROKAR_LIPOPROTEIN"/>
    <property type="match status" value="1"/>
</dbReference>
<dbReference type="Proteomes" id="UP001485459">
    <property type="component" value="Chromosome"/>
</dbReference>